<accession>A0ABD1BRY2</accession>
<evidence type="ECO:0000256" key="1">
    <source>
        <dbReference type="SAM" id="MobiDB-lite"/>
    </source>
</evidence>
<dbReference type="AlphaFoldDB" id="A0ABD1BRY2"/>
<reference evidence="4 5" key="1">
    <citation type="submission" date="2024-04" db="EMBL/GenBank/DDBJ databases">
        <title>Genome assembly C_amara_ONT_v2.</title>
        <authorList>
            <person name="Yant L."/>
            <person name="Moore C."/>
            <person name="Slenker M."/>
        </authorList>
    </citation>
    <scope>NUCLEOTIDE SEQUENCE [LARGE SCALE GENOMIC DNA]</scope>
    <source>
        <tissue evidence="4">Leaf</tissue>
    </source>
</reference>
<name>A0ABD1BRY2_CARAN</name>
<feature type="region of interest" description="Disordered" evidence="1">
    <location>
        <begin position="107"/>
        <end position="132"/>
    </location>
</feature>
<dbReference type="EMBL" id="JBANAX010000167">
    <property type="protein sequence ID" value="KAL1219886.1"/>
    <property type="molecule type" value="Genomic_DNA"/>
</dbReference>
<evidence type="ECO:0000313" key="4">
    <source>
        <dbReference type="EMBL" id="KAL1219886.1"/>
    </source>
</evidence>
<dbReference type="InterPro" id="IPR057670">
    <property type="entry name" value="SH3_retrovirus"/>
</dbReference>
<feature type="domain" description="Reverse transcriptase Ty1/copia-type" evidence="2">
    <location>
        <begin position="284"/>
        <end position="335"/>
    </location>
</feature>
<comment type="caution">
    <text evidence="4">The sequence shown here is derived from an EMBL/GenBank/DDBJ whole genome shotgun (WGS) entry which is preliminary data.</text>
</comment>
<dbReference type="Pfam" id="PF25597">
    <property type="entry name" value="SH3_retrovirus"/>
    <property type="match status" value="1"/>
</dbReference>
<sequence>MPIKLLGGKTPYEMLHGKPPLYDNLRVFGCLAFAHQQRKGGDKFQARSRKYVFIGYPYGKKGWSLFDLETEEVFVSRDVVFVENSFLYSSHTSESQEDLEFLLDEEAEDEGAAESPVTLTQQEEDNNGRTDLIDTNETDAEQVIPGTVRVETETKTFVESTAEQRDLIPPWIDPEVAAELQTEEVRLDPSHTEVNGLRKSTRPKSLPAKLNDYVLFPNDDEGDDIFENPDAVTYFVDSSKFSSRYKSFLAAVTSGEEPLHFRDAVAFKEWCDAMGNEIDALEINKTWDLTTLLPGKKAIGCRWIYKIKYRADGQIERYKARLVVPGNRQKEGVDFS</sequence>
<protein>
    <submittedName>
        <fullName evidence="4">Retrovirus-related Pol polyprotein from transposon TNT 1-94</fullName>
    </submittedName>
</protein>
<gene>
    <name evidence="4" type="ORF">V5N11_005092</name>
</gene>
<dbReference type="Pfam" id="PF07727">
    <property type="entry name" value="RVT_2"/>
    <property type="match status" value="1"/>
</dbReference>
<organism evidence="4 5">
    <name type="scientific">Cardamine amara subsp. amara</name>
    <dbReference type="NCBI Taxonomy" id="228776"/>
    <lineage>
        <taxon>Eukaryota</taxon>
        <taxon>Viridiplantae</taxon>
        <taxon>Streptophyta</taxon>
        <taxon>Embryophyta</taxon>
        <taxon>Tracheophyta</taxon>
        <taxon>Spermatophyta</taxon>
        <taxon>Magnoliopsida</taxon>
        <taxon>eudicotyledons</taxon>
        <taxon>Gunneridae</taxon>
        <taxon>Pentapetalae</taxon>
        <taxon>rosids</taxon>
        <taxon>malvids</taxon>
        <taxon>Brassicales</taxon>
        <taxon>Brassicaceae</taxon>
        <taxon>Cardamineae</taxon>
        <taxon>Cardamine</taxon>
    </lineage>
</organism>
<keyword evidence="5" id="KW-1185">Reference proteome</keyword>
<evidence type="ECO:0000313" key="5">
    <source>
        <dbReference type="Proteomes" id="UP001558713"/>
    </source>
</evidence>
<feature type="domain" description="Retroviral polymerase SH3-like" evidence="3">
    <location>
        <begin position="30"/>
        <end position="91"/>
    </location>
</feature>
<evidence type="ECO:0000259" key="2">
    <source>
        <dbReference type="Pfam" id="PF07727"/>
    </source>
</evidence>
<dbReference type="InterPro" id="IPR013103">
    <property type="entry name" value="RVT_2"/>
</dbReference>
<evidence type="ECO:0000259" key="3">
    <source>
        <dbReference type="Pfam" id="PF25597"/>
    </source>
</evidence>
<dbReference type="Proteomes" id="UP001558713">
    <property type="component" value="Unassembled WGS sequence"/>
</dbReference>
<proteinExistence type="predicted"/>